<evidence type="ECO:0000313" key="4">
    <source>
        <dbReference type="Proteomes" id="UP001550739"/>
    </source>
</evidence>
<protein>
    <submittedName>
        <fullName evidence="3">CHAT domain-containing protein</fullName>
    </submittedName>
</protein>
<reference evidence="3 4" key="1">
    <citation type="submission" date="2024-06" db="EMBL/GenBank/DDBJ databases">
        <title>The Natural Products Discovery Center: Release of the First 8490 Sequenced Strains for Exploring Actinobacteria Biosynthetic Diversity.</title>
        <authorList>
            <person name="Kalkreuter E."/>
            <person name="Kautsar S.A."/>
            <person name="Yang D."/>
            <person name="Bader C.D."/>
            <person name="Teijaro C.N."/>
            <person name="Fluegel L."/>
            <person name="Davis C.M."/>
            <person name="Simpson J.R."/>
            <person name="Lauterbach L."/>
            <person name="Steele A.D."/>
            <person name="Gui C."/>
            <person name="Meng S."/>
            <person name="Li G."/>
            <person name="Viehrig K."/>
            <person name="Ye F."/>
            <person name="Su P."/>
            <person name="Kiefer A.F."/>
            <person name="Nichols A."/>
            <person name="Cepeda A.J."/>
            <person name="Yan W."/>
            <person name="Fan B."/>
            <person name="Jiang Y."/>
            <person name="Adhikari A."/>
            <person name="Zheng C.-J."/>
            <person name="Schuster L."/>
            <person name="Cowan T.M."/>
            <person name="Smanski M.J."/>
            <person name="Chevrette M.G."/>
            <person name="De Carvalho L.P.S."/>
            <person name="Shen B."/>
        </authorList>
    </citation>
    <scope>NUCLEOTIDE SEQUENCE [LARGE SCALE GENOMIC DNA]</scope>
    <source>
        <strain evidence="3 4">NPDC033843</strain>
    </source>
</reference>
<dbReference type="RefSeq" id="WP_361704111.1">
    <property type="nucleotide sequence ID" value="NZ_JBEZVE010000011.1"/>
</dbReference>
<evidence type="ECO:0000313" key="3">
    <source>
        <dbReference type="EMBL" id="MEU3783126.1"/>
    </source>
</evidence>
<accession>A0ABV2ZKP2</accession>
<proteinExistence type="predicted"/>
<feature type="domain" description="CHAT" evidence="2">
    <location>
        <begin position="54"/>
        <end position="323"/>
    </location>
</feature>
<evidence type="ECO:0000259" key="2">
    <source>
        <dbReference type="Pfam" id="PF12770"/>
    </source>
</evidence>
<sequence length="882" mass="94400">MYAVEDQVRVPGRSLHIENVRQFAERFDELGVTDSDMASIMGSALLPKLVAARFRAALEDARQRRAGVRLCIETTDPELAAVPWEICSVEVNTAGGGPERRFLYRHEAVSVARRRVRSFRPPEAEAFARETGPVVVATALDVFDRHGRFGLQERKPGVGGHISAISAVQAADRLQGTRYEPVVTRDPVSRDELCDVLATQAWAFVFGGHGTADGIVLTGPGGREDLELMTATDLARVLYAAKVQVAVLAACHTATEAGSGAVDTPSGWSSVAGTLVDGGVPWVIGIRGLVDDKVAAELTRQFLAGLKDGDSVENALARARDEVGKPGWLPVLHTSESAPDARFRAPAPAVAREELTAFPAVSGERATAGRLVYDEGPCRLDVLWGLDRGPIRGVLADRPDTRLADELDRVEYGPLAPATTPPGRRATGTALLPRRQWYELQCDGAEIPGSPDALNLLVSRPYGWNAHLKAHPDGSSTGFVVCWDAPRGCASGAVRPAVDLMRAVASLLPGAAVLLHVRGDDEEALLGAAEEAAGSLPARDDGSGIAPAVLTRVRWGDTSWRTATETGRPRDADAAVHPDAASSGRLTARARADRYKRKRGQQDAAEQRLNAARAFIAELEADDEDSDLLADPAFLASEVFRVGTRPEVEALLTVLARERDDDEERYASLAAAATREDHLDVWLAAAEGLPTASGEPAEGAKPIDPLSLPPALFPEPVRTRVALGLLRRGDDPARAVPGPLWNNLVPQDLRRVFAYLRSAPKGRDTAEGRAADLEFLLGLRSYEAAATALRAGVGQSLSIRELAPAEPKFPDGRLSPAGWAALASRPLEAASVRLLRGEPADWMRRAVGFHEEPAEPDGDNLRFAEGLRRALFTPHPPFAASA</sequence>
<dbReference type="Pfam" id="PF12770">
    <property type="entry name" value="CHAT"/>
    <property type="match status" value="1"/>
</dbReference>
<feature type="region of interest" description="Disordered" evidence="1">
    <location>
        <begin position="563"/>
        <end position="583"/>
    </location>
</feature>
<dbReference type="InterPro" id="IPR024983">
    <property type="entry name" value="CHAT_dom"/>
</dbReference>
<keyword evidence="4" id="KW-1185">Reference proteome</keyword>
<evidence type="ECO:0000256" key="1">
    <source>
        <dbReference type="SAM" id="MobiDB-lite"/>
    </source>
</evidence>
<dbReference type="EMBL" id="JBEZVE010000011">
    <property type="protein sequence ID" value="MEU3783126.1"/>
    <property type="molecule type" value="Genomic_DNA"/>
</dbReference>
<organism evidence="3 4">
    <name type="scientific">Streptomyces sp. 900129855</name>
    <dbReference type="NCBI Taxonomy" id="3155129"/>
    <lineage>
        <taxon>Bacteria</taxon>
        <taxon>Bacillati</taxon>
        <taxon>Actinomycetota</taxon>
        <taxon>Actinomycetes</taxon>
        <taxon>Kitasatosporales</taxon>
        <taxon>Streptomycetaceae</taxon>
        <taxon>Streptomyces</taxon>
    </lineage>
</organism>
<dbReference type="Proteomes" id="UP001550739">
    <property type="component" value="Unassembled WGS sequence"/>
</dbReference>
<comment type="caution">
    <text evidence="3">The sequence shown here is derived from an EMBL/GenBank/DDBJ whole genome shotgun (WGS) entry which is preliminary data.</text>
</comment>
<feature type="compositionally biased region" description="Basic and acidic residues" evidence="1">
    <location>
        <begin position="567"/>
        <end position="576"/>
    </location>
</feature>
<gene>
    <name evidence="3" type="ORF">AB0E89_21670</name>
</gene>
<name>A0ABV2ZKP2_9ACTN</name>